<feature type="binding site" evidence="8">
    <location>
        <position position="218"/>
    </location>
    <ligand>
        <name>Zn(2+)</name>
        <dbReference type="ChEBI" id="CHEBI:29105"/>
        <label>2</label>
        <note>catalytic</note>
    </ligand>
</feature>
<comment type="cofactor">
    <cofactor evidence="8">
        <name>Zn(2+)</name>
        <dbReference type="ChEBI" id="CHEBI:29105"/>
    </cofactor>
    <text evidence="8">Binds 2 Zn(2+) ions.</text>
</comment>
<sequence>MSASASLPFSLTVLGTSGSVPAHGRNCSGVFLQTPLTDVLIDCGEGTQMQLQRAGLSLGRCSTILISHLHGDHYFGLPGLLSSLSLSGRTAPLLIVSPQHLRPRLSPLFELDRFPMPYPLEFRTYSATAPEPLLSLPGLEVLSFPLQHRVPTNGYLLRETPRAGNIRSDKIAEYAIPWPAIPAIKSGGDYHTPDGQVIPHAELVSPAPPPRSFAYCSDTQYFPELASHVRGVDLLYHEASFLDDLRDEAQQRGHSTARQAATVAHDAGAGELVMGHFSSRYASLTDHEEEARTIFPNSHAGRELGQYAVPFVGREDRGKE</sequence>
<evidence type="ECO:0000256" key="2">
    <source>
        <dbReference type="ARBA" id="ARBA00022694"/>
    </source>
</evidence>
<feature type="binding site" evidence="8">
    <location>
        <position position="148"/>
    </location>
    <ligand>
        <name>Zn(2+)</name>
        <dbReference type="ChEBI" id="CHEBI:29105"/>
        <label>1</label>
        <note>catalytic</note>
    </ligand>
</feature>
<name>A0A923PI21_9BACT</name>
<evidence type="ECO:0000259" key="9">
    <source>
        <dbReference type="Pfam" id="PF12706"/>
    </source>
</evidence>
<dbReference type="InterPro" id="IPR036866">
    <property type="entry name" value="RibonucZ/Hydroxyglut_hydro"/>
</dbReference>
<dbReference type="InterPro" id="IPR013471">
    <property type="entry name" value="RNase_Z/BN"/>
</dbReference>
<evidence type="ECO:0000256" key="6">
    <source>
        <dbReference type="ARBA" id="ARBA00022801"/>
    </source>
</evidence>
<evidence type="ECO:0000256" key="1">
    <source>
        <dbReference type="ARBA" id="ARBA00011738"/>
    </source>
</evidence>
<dbReference type="SUPFAM" id="SSF56281">
    <property type="entry name" value="Metallo-hydrolase/oxidoreductase"/>
    <property type="match status" value="1"/>
</dbReference>
<keyword evidence="5 8" id="KW-0255">Endonuclease</keyword>
<keyword evidence="4 8" id="KW-0479">Metal-binding</keyword>
<evidence type="ECO:0000256" key="4">
    <source>
        <dbReference type="ARBA" id="ARBA00022723"/>
    </source>
</evidence>
<comment type="catalytic activity">
    <reaction evidence="8">
        <text>Endonucleolytic cleavage of RNA, removing extra 3' nucleotides from tRNA precursor, generating 3' termini of tRNAs. A 3'-hydroxy group is left at the tRNA terminus and a 5'-phosphoryl group is left at the trailer molecule.</text>
        <dbReference type="EC" id="3.1.26.11"/>
    </reaction>
</comment>
<keyword evidence="3 8" id="KW-0540">Nuclease</keyword>
<accession>A0A923PI21</accession>
<evidence type="ECO:0000256" key="7">
    <source>
        <dbReference type="ARBA" id="ARBA00022833"/>
    </source>
</evidence>
<feature type="binding site" evidence="8">
    <location>
        <position position="73"/>
    </location>
    <ligand>
        <name>Zn(2+)</name>
        <dbReference type="ChEBI" id="CHEBI:29105"/>
        <label>2</label>
        <note>catalytic</note>
    </ligand>
</feature>
<dbReference type="PANTHER" id="PTHR46018">
    <property type="entry name" value="ZINC PHOSPHODIESTERASE ELAC PROTEIN 1"/>
    <property type="match status" value="1"/>
</dbReference>
<evidence type="ECO:0000256" key="5">
    <source>
        <dbReference type="ARBA" id="ARBA00022759"/>
    </source>
</evidence>
<dbReference type="Pfam" id="PF12706">
    <property type="entry name" value="Lactamase_B_2"/>
    <property type="match status" value="1"/>
</dbReference>
<feature type="domain" description="Metallo-beta-lactamase" evidence="9">
    <location>
        <begin position="211"/>
        <end position="277"/>
    </location>
</feature>
<dbReference type="EC" id="3.1.26.11" evidence="8"/>
<dbReference type="Proteomes" id="UP000650081">
    <property type="component" value="Unassembled WGS sequence"/>
</dbReference>
<proteinExistence type="inferred from homology"/>
<organism evidence="10 11">
    <name type="scientific">Neolewinella lacunae</name>
    <dbReference type="NCBI Taxonomy" id="1517758"/>
    <lineage>
        <taxon>Bacteria</taxon>
        <taxon>Pseudomonadati</taxon>
        <taxon>Bacteroidota</taxon>
        <taxon>Saprospiria</taxon>
        <taxon>Saprospirales</taxon>
        <taxon>Lewinellaceae</taxon>
        <taxon>Neolewinella</taxon>
    </lineage>
</organism>
<keyword evidence="7 8" id="KW-0862">Zinc</keyword>
<evidence type="ECO:0000256" key="3">
    <source>
        <dbReference type="ARBA" id="ARBA00022722"/>
    </source>
</evidence>
<dbReference type="NCBIfam" id="NF000801">
    <property type="entry name" value="PRK00055.1-3"/>
    <property type="match status" value="1"/>
</dbReference>
<dbReference type="Gene3D" id="3.60.15.10">
    <property type="entry name" value="Ribonuclease Z/Hydroxyacylglutathione hydrolase-like"/>
    <property type="match status" value="1"/>
</dbReference>
<dbReference type="GO" id="GO:0008270">
    <property type="term" value="F:zinc ion binding"/>
    <property type="evidence" value="ECO:0007669"/>
    <property type="project" value="UniProtKB-UniRule"/>
</dbReference>
<dbReference type="GO" id="GO:0042781">
    <property type="term" value="F:3'-tRNA processing endoribonuclease activity"/>
    <property type="evidence" value="ECO:0007669"/>
    <property type="project" value="UniProtKB-UniRule"/>
</dbReference>
<protein>
    <recommendedName>
        <fullName evidence="8">Ribonuclease Z</fullName>
        <shortName evidence="8">RNase Z</shortName>
        <ecNumber evidence="8">3.1.26.11</ecNumber>
    </recommendedName>
    <alternativeName>
        <fullName evidence="8">tRNA 3 endonuclease</fullName>
    </alternativeName>
    <alternativeName>
        <fullName evidence="8">tRNase Z</fullName>
    </alternativeName>
</protein>
<comment type="function">
    <text evidence="8">Zinc phosphodiesterase, which displays some tRNA 3'-processing endonuclease activity. Probably involved in tRNA maturation, by removing a 3'-trailer from precursor tRNA.</text>
</comment>
<dbReference type="CDD" id="cd07717">
    <property type="entry name" value="RNaseZ_ZiPD-like_MBL-fold"/>
    <property type="match status" value="1"/>
</dbReference>
<feature type="active site" description="Proton acceptor" evidence="8">
    <location>
        <position position="72"/>
    </location>
</feature>
<dbReference type="Pfam" id="PF23023">
    <property type="entry name" value="Anti-Pycsar_Apyc1"/>
    <property type="match status" value="1"/>
</dbReference>
<keyword evidence="11" id="KW-1185">Reference proteome</keyword>
<dbReference type="HAMAP" id="MF_01818">
    <property type="entry name" value="RNase_Z_BN"/>
    <property type="match status" value="1"/>
</dbReference>
<reference evidence="10" key="1">
    <citation type="submission" date="2020-08" db="EMBL/GenBank/DDBJ databases">
        <title>Lewinella bacteria from marine environments.</title>
        <authorList>
            <person name="Zhong Y."/>
        </authorList>
    </citation>
    <scope>NUCLEOTIDE SEQUENCE</scope>
    <source>
        <strain evidence="10">KCTC 42187</strain>
    </source>
</reference>
<feature type="binding site" evidence="8">
    <location>
        <position position="218"/>
    </location>
    <ligand>
        <name>Zn(2+)</name>
        <dbReference type="ChEBI" id="CHEBI:29105"/>
        <label>1</label>
        <note>catalytic</note>
    </ligand>
</feature>
<evidence type="ECO:0000313" key="11">
    <source>
        <dbReference type="Proteomes" id="UP000650081"/>
    </source>
</evidence>
<keyword evidence="6 8" id="KW-0378">Hydrolase</keyword>
<comment type="similarity">
    <text evidence="8">Belongs to the RNase Z family.</text>
</comment>
<dbReference type="RefSeq" id="WP_187466545.1">
    <property type="nucleotide sequence ID" value="NZ_JACSIT010000100.1"/>
</dbReference>
<evidence type="ECO:0000313" key="10">
    <source>
        <dbReference type="EMBL" id="MBC6994470.1"/>
    </source>
</evidence>
<feature type="binding site" evidence="8">
    <location>
        <position position="68"/>
    </location>
    <ligand>
        <name>Zn(2+)</name>
        <dbReference type="ChEBI" id="CHEBI:29105"/>
        <label>1</label>
        <note>catalytic</note>
    </ligand>
</feature>
<dbReference type="EMBL" id="JACSIT010000100">
    <property type="protein sequence ID" value="MBC6994470.1"/>
    <property type="molecule type" value="Genomic_DNA"/>
</dbReference>
<feature type="binding site" evidence="8">
    <location>
        <position position="72"/>
    </location>
    <ligand>
        <name>Zn(2+)</name>
        <dbReference type="ChEBI" id="CHEBI:29105"/>
        <label>2</label>
        <note>catalytic</note>
    </ligand>
</feature>
<gene>
    <name evidence="8" type="primary">rnz</name>
    <name evidence="10" type="ORF">H9S92_09860</name>
</gene>
<feature type="binding site" evidence="8">
    <location>
        <position position="276"/>
    </location>
    <ligand>
        <name>Zn(2+)</name>
        <dbReference type="ChEBI" id="CHEBI:29105"/>
        <label>2</label>
        <note>catalytic</note>
    </ligand>
</feature>
<dbReference type="InterPro" id="IPR001279">
    <property type="entry name" value="Metallo-B-lactamas"/>
</dbReference>
<evidence type="ECO:0000256" key="8">
    <source>
        <dbReference type="HAMAP-Rule" id="MF_01818"/>
    </source>
</evidence>
<comment type="caution">
    <text evidence="10">The sequence shown here is derived from an EMBL/GenBank/DDBJ whole genome shotgun (WGS) entry which is preliminary data.</text>
</comment>
<keyword evidence="2 8" id="KW-0819">tRNA processing</keyword>
<dbReference type="PANTHER" id="PTHR46018:SF2">
    <property type="entry name" value="ZINC PHOSPHODIESTERASE ELAC PROTEIN 1"/>
    <property type="match status" value="1"/>
</dbReference>
<feature type="binding site" evidence="8">
    <location>
        <position position="70"/>
    </location>
    <ligand>
        <name>Zn(2+)</name>
        <dbReference type="ChEBI" id="CHEBI:29105"/>
        <label>1</label>
        <note>catalytic</note>
    </ligand>
</feature>
<comment type="subunit">
    <text evidence="1 8">Homodimer.</text>
</comment>
<dbReference type="AlphaFoldDB" id="A0A923PI21"/>